<evidence type="ECO:0000313" key="2">
    <source>
        <dbReference type="EMBL" id="SHI56230.1"/>
    </source>
</evidence>
<keyword evidence="1" id="KW-0732">Signal</keyword>
<dbReference type="RefSeq" id="WP_073326739.1">
    <property type="nucleotide sequence ID" value="NZ_FQYO01000002.1"/>
</dbReference>
<dbReference type="EMBL" id="FQYO01000002">
    <property type="protein sequence ID" value="SHI56230.1"/>
    <property type="molecule type" value="Genomic_DNA"/>
</dbReference>
<sequence length="155" mass="16686">MSPARAALAAALLALLPVPATAQEIDRADPVATARAALVAFRTRDLEALSRLSNETNRETFAQLLEAGPGSEMYDEIFSGWQVEAVDAWDGALGNPRYDSQGHAHVPFAIDEGEWEGTPYTDILTLVMTDEGAGWGIEDINSPDLERFGDMAPTP</sequence>
<feature type="chain" id="PRO_5012319273" description="DUF3828 domain-containing protein" evidence="1">
    <location>
        <begin position="23"/>
        <end position="155"/>
    </location>
</feature>
<dbReference type="AlphaFoldDB" id="A0A1M6C5D1"/>
<dbReference type="OrthoDB" id="7863853at2"/>
<keyword evidence="3" id="KW-1185">Reference proteome</keyword>
<reference evidence="2 3" key="1">
    <citation type="submission" date="2016-11" db="EMBL/GenBank/DDBJ databases">
        <authorList>
            <person name="Jaros S."/>
            <person name="Januszkiewicz K."/>
            <person name="Wedrychowicz H."/>
        </authorList>
    </citation>
    <scope>NUCLEOTIDE SEQUENCE [LARGE SCALE GENOMIC DNA]</scope>
    <source>
        <strain evidence="2 3">DSM 100565</strain>
    </source>
</reference>
<name>A0A1M6C5D1_9RHOB</name>
<accession>A0A1M6C5D1</accession>
<organism evidence="2 3">
    <name type="scientific">Wenxinia saemankumensis</name>
    <dbReference type="NCBI Taxonomy" id="1447782"/>
    <lineage>
        <taxon>Bacteria</taxon>
        <taxon>Pseudomonadati</taxon>
        <taxon>Pseudomonadota</taxon>
        <taxon>Alphaproteobacteria</taxon>
        <taxon>Rhodobacterales</taxon>
        <taxon>Roseobacteraceae</taxon>
        <taxon>Wenxinia</taxon>
    </lineage>
</organism>
<proteinExistence type="predicted"/>
<gene>
    <name evidence="2" type="ORF">SAMN05444417_1018</name>
</gene>
<evidence type="ECO:0000256" key="1">
    <source>
        <dbReference type="SAM" id="SignalP"/>
    </source>
</evidence>
<evidence type="ECO:0000313" key="3">
    <source>
        <dbReference type="Proteomes" id="UP000184292"/>
    </source>
</evidence>
<feature type="signal peptide" evidence="1">
    <location>
        <begin position="1"/>
        <end position="22"/>
    </location>
</feature>
<dbReference type="Proteomes" id="UP000184292">
    <property type="component" value="Unassembled WGS sequence"/>
</dbReference>
<evidence type="ECO:0008006" key="4">
    <source>
        <dbReference type="Google" id="ProtNLM"/>
    </source>
</evidence>
<dbReference type="STRING" id="1447782.SAMN05444417_1018"/>
<protein>
    <recommendedName>
        <fullName evidence="4">DUF3828 domain-containing protein</fullName>
    </recommendedName>
</protein>